<dbReference type="PATRIC" id="fig|1121338.3.peg.965"/>
<keyword evidence="2" id="KW-1133">Transmembrane helix</keyword>
<keyword evidence="5" id="KW-1185">Reference proteome</keyword>
<dbReference type="GO" id="GO:0016020">
    <property type="term" value="C:membrane"/>
    <property type="evidence" value="ECO:0007669"/>
    <property type="project" value="InterPro"/>
</dbReference>
<dbReference type="PANTHER" id="PTHR22911">
    <property type="entry name" value="ACYL-MALONYL CONDENSING ENZYME-RELATED"/>
    <property type="match status" value="1"/>
</dbReference>
<evidence type="ECO:0000259" key="3">
    <source>
        <dbReference type="Pfam" id="PF00892"/>
    </source>
</evidence>
<keyword evidence="2" id="KW-0472">Membrane</keyword>
<sequence length="289" mass="31800">MDRSIKGIFYIILSAVAFGIMPILAKIAYIYGSNSVSVLFFRFAFASIMLLAYIKYKNFSLKLNKKQIILILILGLIGYTGCSIIIFTSYNYISVGLATMILYIHPAIVVIFTALFCNENITLRKIVSLIMTLVGLVILVDIKGCHLNLFGILLAFISAICYSIYVIGISNKEFEKLNSYVMTFYFSILSASAMFVLGLISNDLNIRMSLVSLICILVLAFISTIIALMTFLEGVKLIGPSNATILSTLEPVVSLVLGAIILKEVITFKIIIGSVLILSAVIVLIRGKR</sequence>
<dbReference type="OrthoDB" id="9808556at2"/>
<dbReference type="EMBL" id="LTBA01000006">
    <property type="protein sequence ID" value="KYH35115.1"/>
    <property type="molecule type" value="Genomic_DNA"/>
</dbReference>
<feature type="domain" description="EamA" evidence="3">
    <location>
        <begin position="150"/>
        <end position="285"/>
    </location>
</feature>
<evidence type="ECO:0000313" key="5">
    <source>
        <dbReference type="Proteomes" id="UP000075531"/>
    </source>
</evidence>
<organism evidence="4 5">
    <name type="scientific">Clostridium tepidiprofundi DSM 19306</name>
    <dbReference type="NCBI Taxonomy" id="1121338"/>
    <lineage>
        <taxon>Bacteria</taxon>
        <taxon>Bacillati</taxon>
        <taxon>Bacillota</taxon>
        <taxon>Clostridia</taxon>
        <taxon>Eubacteriales</taxon>
        <taxon>Clostridiaceae</taxon>
        <taxon>Clostridium</taxon>
    </lineage>
</organism>
<dbReference type="SUPFAM" id="SSF103481">
    <property type="entry name" value="Multidrug resistance efflux transporter EmrE"/>
    <property type="match status" value="2"/>
</dbReference>
<dbReference type="Pfam" id="PF00892">
    <property type="entry name" value="EamA"/>
    <property type="match status" value="2"/>
</dbReference>
<feature type="transmembrane region" description="Helical" evidence="2">
    <location>
        <begin position="37"/>
        <end position="56"/>
    </location>
</feature>
<comment type="caution">
    <text evidence="4">The sequence shown here is derived from an EMBL/GenBank/DDBJ whole genome shotgun (WGS) entry which is preliminary data.</text>
</comment>
<comment type="similarity">
    <text evidence="1">Belongs to the EamA transporter family.</text>
</comment>
<feature type="transmembrane region" description="Helical" evidence="2">
    <location>
        <begin position="7"/>
        <end position="31"/>
    </location>
</feature>
<dbReference type="InterPro" id="IPR037185">
    <property type="entry name" value="EmrE-like"/>
</dbReference>
<protein>
    <submittedName>
        <fullName evidence="4">Putative DMT superfamily transporter inner membrane protein</fullName>
    </submittedName>
</protein>
<proteinExistence type="inferred from homology"/>
<evidence type="ECO:0000313" key="4">
    <source>
        <dbReference type="EMBL" id="KYH35115.1"/>
    </source>
</evidence>
<dbReference type="Proteomes" id="UP000075531">
    <property type="component" value="Unassembled WGS sequence"/>
</dbReference>
<name>A0A151B5D6_9CLOT</name>
<keyword evidence="2" id="KW-0812">Transmembrane</keyword>
<feature type="transmembrane region" description="Helical" evidence="2">
    <location>
        <begin position="268"/>
        <end position="285"/>
    </location>
</feature>
<feature type="transmembrane region" description="Helical" evidence="2">
    <location>
        <begin position="148"/>
        <end position="168"/>
    </location>
</feature>
<reference evidence="4 5" key="1">
    <citation type="submission" date="2016-02" db="EMBL/GenBank/DDBJ databases">
        <title>Genome sequence of Clostridium tepidiprofundi DSM 19306.</title>
        <authorList>
            <person name="Poehlein A."/>
            <person name="Daniel R."/>
        </authorList>
    </citation>
    <scope>NUCLEOTIDE SEQUENCE [LARGE SCALE GENOMIC DNA]</scope>
    <source>
        <strain evidence="4 5">DSM 19306</strain>
    </source>
</reference>
<gene>
    <name evidence="4" type="ORF">CLTEP_09350</name>
</gene>
<accession>A0A151B5D6</accession>
<dbReference type="RefSeq" id="WP_066823264.1">
    <property type="nucleotide sequence ID" value="NZ_LTBA01000006.1"/>
</dbReference>
<feature type="transmembrane region" description="Helical" evidence="2">
    <location>
        <begin position="68"/>
        <end position="87"/>
    </location>
</feature>
<dbReference type="InterPro" id="IPR000620">
    <property type="entry name" value="EamA_dom"/>
</dbReference>
<feature type="transmembrane region" description="Helical" evidence="2">
    <location>
        <begin position="93"/>
        <end position="116"/>
    </location>
</feature>
<evidence type="ECO:0000256" key="1">
    <source>
        <dbReference type="ARBA" id="ARBA00007362"/>
    </source>
</evidence>
<dbReference type="AlphaFoldDB" id="A0A151B5D6"/>
<dbReference type="STRING" id="1121338.CLTEP_09350"/>
<dbReference type="PANTHER" id="PTHR22911:SF79">
    <property type="entry name" value="MOBA-LIKE NTP TRANSFERASE DOMAIN-CONTAINING PROTEIN"/>
    <property type="match status" value="1"/>
</dbReference>
<feature type="transmembrane region" description="Helical" evidence="2">
    <location>
        <begin position="180"/>
        <end position="200"/>
    </location>
</feature>
<evidence type="ECO:0000256" key="2">
    <source>
        <dbReference type="SAM" id="Phobius"/>
    </source>
</evidence>
<feature type="domain" description="EamA" evidence="3">
    <location>
        <begin position="6"/>
        <end position="140"/>
    </location>
</feature>
<feature type="transmembrane region" description="Helical" evidence="2">
    <location>
        <begin position="206"/>
        <end position="231"/>
    </location>
</feature>